<evidence type="ECO:0000313" key="1">
    <source>
        <dbReference type="EMBL" id="AIK96353.1"/>
    </source>
</evidence>
<dbReference type="KEGG" id="paca:ID47_05805"/>
<name>A0A077AXJ3_9PROT</name>
<sequence>MIKNKTIFLNFKQVICIGYQLTHQPHLPFKRLKFSDIMLAPPNVITASPYEAYFNINIRRNRVWRGFILKLADNKAQ</sequence>
<proteinExistence type="predicted"/>
<dbReference type="Proteomes" id="UP000028926">
    <property type="component" value="Chromosome"/>
</dbReference>
<organism evidence="1 2">
    <name type="scientific">Candidatus Odyssella acanthamoebae</name>
    <dbReference type="NCBI Taxonomy" id="91604"/>
    <lineage>
        <taxon>Bacteria</taxon>
        <taxon>Pseudomonadati</taxon>
        <taxon>Pseudomonadota</taxon>
        <taxon>Alphaproteobacteria</taxon>
        <taxon>Holosporales</taxon>
        <taxon>Candidatus Paracaedibacteraceae</taxon>
        <taxon>Candidatus Odyssella</taxon>
    </lineage>
</organism>
<dbReference type="EMBL" id="CP008941">
    <property type="protein sequence ID" value="AIK96353.1"/>
    <property type="molecule type" value="Genomic_DNA"/>
</dbReference>
<reference evidence="1 2" key="1">
    <citation type="submission" date="2014-07" db="EMBL/GenBank/DDBJ databases">
        <title>Comparative genomic insights into amoeba endosymbionts belonging to the families of Holosporaceae and Candidatus Midichloriaceae within Rickettsiales.</title>
        <authorList>
            <person name="Wang Z."/>
            <person name="Wu M."/>
        </authorList>
    </citation>
    <scope>NUCLEOTIDE SEQUENCE [LARGE SCALE GENOMIC DNA]</scope>
    <source>
        <strain evidence="1">PRA3</strain>
    </source>
</reference>
<gene>
    <name evidence="1" type="ORF">ID47_05805</name>
</gene>
<keyword evidence="2" id="KW-1185">Reference proteome</keyword>
<evidence type="ECO:0000313" key="2">
    <source>
        <dbReference type="Proteomes" id="UP000028926"/>
    </source>
</evidence>
<dbReference type="AlphaFoldDB" id="A0A077AXJ3"/>
<protein>
    <submittedName>
        <fullName evidence="1">Uncharacterized protein</fullName>
    </submittedName>
</protein>
<accession>A0A077AXJ3</accession>
<dbReference type="HOGENOM" id="CLU_2631632_0_0_5"/>